<reference evidence="1" key="2">
    <citation type="journal article" date="2023" name="Microorganisms">
        <title>Isolation and Genomic Characteristics of Cat-Borne Campylobacter felis sp. nov. and Sheep-Borne Campylobacter ovis sp. nov.</title>
        <authorList>
            <person name="Wang H."/>
            <person name="Li Y."/>
            <person name="Gu Y."/>
            <person name="Zhou G."/>
            <person name="Chen X."/>
            <person name="Zhang X."/>
            <person name="Shao Z."/>
            <person name="Zhang J."/>
            <person name="Zhang M."/>
        </authorList>
    </citation>
    <scope>NUCLEOTIDE SEQUENCE</scope>
    <source>
        <strain evidence="1">PS10</strain>
    </source>
</reference>
<dbReference type="Proteomes" id="UP001173801">
    <property type="component" value="Unassembled WGS sequence"/>
</dbReference>
<evidence type="ECO:0000313" key="1">
    <source>
        <dbReference type="EMBL" id="MDL0088510.1"/>
    </source>
</evidence>
<gene>
    <name evidence="1" type="ORF">NYG85_03850</name>
</gene>
<dbReference type="EMBL" id="JANURM010000003">
    <property type="protein sequence ID" value="MDL0088510.1"/>
    <property type="molecule type" value="Genomic_DNA"/>
</dbReference>
<evidence type="ECO:0000313" key="2">
    <source>
        <dbReference type="Proteomes" id="UP001173801"/>
    </source>
</evidence>
<keyword evidence="2" id="KW-1185">Reference proteome</keyword>
<comment type="caution">
    <text evidence="1">The sequence shown here is derived from an EMBL/GenBank/DDBJ whole genome shotgun (WGS) entry which is preliminary data.</text>
</comment>
<sequence>MATLNNKFNIGEIVITKEFFKNERCKNTISFAEVIAIKLKSDNEISYEVEFVGYKSCFGLSKFEISEDNIYKIDEFDKALDDLKAELKRQLKIFADKRISLCDKEIVIQFFTNKESLRAESINDIKTIDEAFAKAKECEFFDNLRIYDFSEMIYEVTKSRYSSNYILWHFTDEYNKKIFKTLNEALEYSKKEIFEVEKGE</sequence>
<proteinExistence type="predicted"/>
<reference evidence="1" key="1">
    <citation type="submission" date="2022-08" db="EMBL/GenBank/DDBJ databases">
        <authorList>
            <person name="Wang H."/>
        </authorList>
    </citation>
    <scope>NUCLEOTIDE SEQUENCE</scope>
    <source>
        <strain evidence="1">PS10</strain>
    </source>
</reference>
<accession>A0ABT7HNY4</accession>
<organism evidence="1 2">
    <name type="scientific">Campylobacter gastrosuis</name>
    <dbReference type="NCBI Taxonomy" id="2974576"/>
    <lineage>
        <taxon>Bacteria</taxon>
        <taxon>Pseudomonadati</taxon>
        <taxon>Campylobacterota</taxon>
        <taxon>Epsilonproteobacteria</taxon>
        <taxon>Campylobacterales</taxon>
        <taxon>Campylobacteraceae</taxon>
        <taxon>Campylobacter</taxon>
    </lineage>
</organism>
<protein>
    <submittedName>
        <fullName evidence="1">Uncharacterized protein</fullName>
    </submittedName>
</protein>
<name>A0ABT7HNY4_9BACT</name>
<dbReference type="RefSeq" id="WP_284937165.1">
    <property type="nucleotide sequence ID" value="NZ_JANURM010000003.1"/>
</dbReference>